<dbReference type="EMBL" id="SNSC02000005">
    <property type="protein sequence ID" value="TID24368.1"/>
    <property type="molecule type" value="Genomic_DNA"/>
</dbReference>
<comment type="subcellular location">
    <subcellularLocation>
        <location evidence="1">Membrane</location>
        <topology evidence="1">Multi-pass membrane protein</topology>
    </subcellularLocation>
</comment>
<feature type="region of interest" description="Disordered" evidence="6">
    <location>
        <begin position="660"/>
        <end position="711"/>
    </location>
</feature>
<feature type="transmembrane region" description="Helical" evidence="7">
    <location>
        <begin position="302"/>
        <end position="324"/>
    </location>
</feature>
<feature type="transmembrane region" description="Helical" evidence="7">
    <location>
        <begin position="261"/>
        <end position="279"/>
    </location>
</feature>
<keyword evidence="3 7" id="KW-1133">Transmembrane helix</keyword>
<keyword evidence="4 7" id="KW-0472">Membrane</keyword>
<feature type="region of interest" description="Disordered" evidence="6">
    <location>
        <begin position="499"/>
        <end position="554"/>
    </location>
</feature>
<feature type="compositionally biased region" description="Basic and acidic residues" evidence="6">
    <location>
        <begin position="530"/>
        <end position="539"/>
    </location>
</feature>
<feature type="compositionally biased region" description="Basic and acidic residues" evidence="6">
    <location>
        <begin position="690"/>
        <end position="702"/>
    </location>
</feature>
<evidence type="ECO:0000256" key="2">
    <source>
        <dbReference type="ARBA" id="ARBA00022692"/>
    </source>
</evidence>
<dbReference type="InterPro" id="IPR052337">
    <property type="entry name" value="SAT4-like"/>
</dbReference>
<feature type="transmembrane region" description="Helical" evidence="7">
    <location>
        <begin position="385"/>
        <end position="403"/>
    </location>
</feature>
<dbReference type="PANTHER" id="PTHR33048:SF96">
    <property type="entry name" value="INTEGRAL MEMBRANE PROTEIN"/>
    <property type="match status" value="1"/>
</dbReference>
<dbReference type="Pfam" id="PF20684">
    <property type="entry name" value="Fung_rhodopsin"/>
    <property type="match status" value="1"/>
</dbReference>
<evidence type="ECO:0000256" key="6">
    <source>
        <dbReference type="SAM" id="MobiDB-lite"/>
    </source>
</evidence>
<gene>
    <name evidence="9" type="ORF">E6O75_ATG02733</name>
</gene>
<evidence type="ECO:0000256" key="4">
    <source>
        <dbReference type="ARBA" id="ARBA00023136"/>
    </source>
</evidence>
<feature type="region of interest" description="Disordered" evidence="6">
    <location>
        <begin position="578"/>
        <end position="616"/>
    </location>
</feature>
<feature type="transmembrane region" description="Helical" evidence="7">
    <location>
        <begin position="415"/>
        <end position="434"/>
    </location>
</feature>
<feature type="compositionally biased region" description="Polar residues" evidence="6">
    <location>
        <begin position="588"/>
        <end position="613"/>
    </location>
</feature>
<dbReference type="AlphaFoldDB" id="A0A4Z1P8X7"/>
<evidence type="ECO:0000313" key="9">
    <source>
        <dbReference type="EMBL" id="TID24368.1"/>
    </source>
</evidence>
<proteinExistence type="inferred from homology"/>
<comment type="similarity">
    <text evidence="5">Belongs to the SAT4 family.</text>
</comment>
<feature type="transmembrane region" description="Helical" evidence="7">
    <location>
        <begin position="454"/>
        <end position="474"/>
    </location>
</feature>
<feature type="compositionally biased region" description="Polar residues" evidence="6">
    <location>
        <begin position="663"/>
        <end position="675"/>
    </location>
</feature>
<keyword evidence="2 7" id="KW-0812">Transmembrane</keyword>
<keyword evidence="10" id="KW-1185">Reference proteome</keyword>
<dbReference type="PANTHER" id="PTHR33048">
    <property type="entry name" value="PTH11-LIKE INTEGRAL MEMBRANE PROTEIN (AFU_ORTHOLOGUE AFUA_5G11245)"/>
    <property type="match status" value="1"/>
</dbReference>
<name>A0A4Z1P8X7_9PEZI</name>
<accession>A0A4Z1P8X7</accession>
<feature type="compositionally biased region" description="Basic and acidic residues" evidence="6">
    <location>
        <begin position="738"/>
        <end position="748"/>
    </location>
</feature>
<dbReference type="GO" id="GO:0016020">
    <property type="term" value="C:membrane"/>
    <property type="evidence" value="ECO:0007669"/>
    <property type="project" value="UniProtKB-SubCell"/>
</dbReference>
<evidence type="ECO:0000313" key="10">
    <source>
        <dbReference type="Proteomes" id="UP000298493"/>
    </source>
</evidence>
<evidence type="ECO:0000259" key="8">
    <source>
        <dbReference type="Pfam" id="PF20684"/>
    </source>
</evidence>
<sequence length="748" mass="84990">MRVNTGISFVCACFDRVSQISDLHEHGAVLKHVFHRDKLPSLISDGELLEHFVLLAITDPPPINHLFNLQATNPSAIVSYHTTAIQKVKEIYELMRHFYLNQSRLKDFADFWISHLSYLSLPRYLNLDLFSRLIVNRNFTLIQLPLTLDEVVLRLCTELITNGTHLRDFSPSFTRLIPRALMLAYAGTHWHTGPTTQCSTHEGPYNPFMKPCWLWNTTTSSPSSKANYQKSWQIYVLRTFQEYSRFSGKAVSDTVRCEKRVNLFFTVFCASASTLAYSIKDKSLLPEHLTKLSVNLLLVAEVFYILTMMVLKIALAAFVLRIIIEPWQRRVVYFNLTASTAIGSGYFFYAVFQCGVPHDKTFWIQRLSGECAGTGSILGLGYTNALINALTDLSFVALAIPMLHKVRINFREKIIVGGIFVLASVGSVASFIRLPYVKELVVTDLSFFKKLHWLVIWSAVEPGLGITAASLATLRPLLRRLESQLSYYTCYSQSQLGSHSTQSEESLASKPEQRNYSQSQEKSQSRLRNKSGEFLKEKMAIGPVTATRKTQSSAMESIDKENAFHFHDQVQVARPRQLYQQEEKGSPSRPSQQREQVCQCHRQNSQPQEQDLTPMQARSHREYNRYPYPTPPPGHILVSGETTKERRIVIRNNPFRFGRWKHSAQSSPEGSVSPDSTHKTIDKQQAIGEEEARTVREQDKEMAQGGRESPWKKARNWLPLALFGSQSSLDGFESESDGESRVDSDRGA</sequence>
<evidence type="ECO:0000256" key="7">
    <source>
        <dbReference type="SAM" id="Phobius"/>
    </source>
</evidence>
<evidence type="ECO:0000256" key="3">
    <source>
        <dbReference type="ARBA" id="ARBA00022989"/>
    </source>
</evidence>
<organism evidence="9 10">
    <name type="scientific">Venturia nashicola</name>
    <dbReference type="NCBI Taxonomy" id="86259"/>
    <lineage>
        <taxon>Eukaryota</taxon>
        <taxon>Fungi</taxon>
        <taxon>Dikarya</taxon>
        <taxon>Ascomycota</taxon>
        <taxon>Pezizomycotina</taxon>
        <taxon>Dothideomycetes</taxon>
        <taxon>Pleosporomycetidae</taxon>
        <taxon>Venturiales</taxon>
        <taxon>Venturiaceae</taxon>
        <taxon>Venturia</taxon>
    </lineage>
</organism>
<feature type="transmembrane region" description="Helical" evidence="7">
    <location>
        <begin position="331"/>
        <end position="352"/>
    </location>
</feature>
<feature type="domain" description="Rhodopsin" evidence="8">
    <location>
        <begin position="263"/>
        <end position="480"/>
    </location>
</feature>
<protein>
    <recommendedName>
        <fullName evidence="8">Rhodopsin domain-containing protein</fullName>
    </recommendedName>
</protein>
<evidence type="ECO:0000256" key="1">
    <source>
        <dbReference type="ARBA" id="ARBA00004141"/>
    </source>
</evidence>
<reference evidence="9 10" key="1">
    <citation type="submission" date="2019-04" db="EMBL/GenBank/DDBJ databases">
        <title>High contiguity whole genome sequence and gene annotation resource for two Venturia nashicola isolates.</title>
        <authorList>
            <person name="Prokchorchik M."/>
            <person name="Won K."/>
            <person name="Lee Y."/>
            <person name="Choi E.D."/>
            <person name="Segonzac C."/>
            <person name="Sohn K.H."/>
        </authorList>
    </citation>
    <scope>NUCLEOTIDE SEQUENCE [LARGE SCALE GENOMIC DNA]</scope>
    <source>
        <strain evidence="9 10">PRI2</strain>
    </source>
</reference>
<dbReference type="InterPro" id="IPR049326">
    <property type="entry name" value="Rhodopsin_dom_fungi"/>
</dbReference>
<feature type="region of interest" description="Disordered" evidence="6">
    <location>
        <begin position="727"/>
        <end position="748"/>
    </location>
</feature>
<evidence type="ECO:0000256" key="5">
    <source>
        <dbReference type="ARBA" id="ARBA00038359"/>
    </source>
</evidence>
<dbReference type="Proteomes" id="UP000298493">
    <property type="component" value="Unassembled WGS sequence"/>
</dbReference>
<comment type="caution">
    <text evidence="9">The sequence shown here is derived from an EMBL/GenBank/DDBJ whole genome shotgun (WGS) entry which is preliminary data.</text>
</comment>